<feature type="region of interest" description="Disordered" evidence="1">
    <location>
        <begin position="1"/>
        <end position="27"/>
    </location>
</feature>
<dbReference type="InParanoid" id="A0A5C3NKK9"/>
<feature type="compositionally biased region" description="Acidic residues" evidence="1">
    <location>
        <begin position="70"/>
        <end position="80"/>
    </location>
</feature>
<dbReference type="EMBL" id="ML213487">
    <property type="protein sequence ID" value="TFK77562.1"/>
    <property type="molecule type" value="Genomic_DNA"/>
</dbReference>
<feature type="region of interest" description="Disordered" evidence="1">
    <location>
        <begin position="55"/>
        <end position="80"/>
    </location>
</feature>
<reference evidence="2 3" key="1">
    <citation type="journal article" date="2019" name="Nat. Ecol. Evol.">
        <title>Megaphylogeny resolves global patterns of mushroom evolution.</title>
        <authorList>
            <person name="Varga T."/>
            <person name="Krizsan K."/>
            <person name="Foldi C."/>
            <person name="Dima B."/>
            <person name="Sanchez-Garcia M."/>
            <person name="Sanchez-Ramirez S."/>
            <person name="Szollosi G.J."/>
            <person name="Szarkandi J.G."/>
            <person name="Papp V."/>
            <person name="Albert L."/>
            <person name="Andreopoulos W."/>
            <person name="Angelini C."/>
            <person name="Antonin V."/>
            <person name="Barry K.W."/>
            <person name="Bougher N.L."/>
            <person name="Buchanan P."/>
            <person name="Buyck B."/>
            <person name="Bense V."/>
            <person name="Catcheside P."/>
            <person name="Chovatia M."/>
            <person name="Cooper J."/>
            <person name="Damon W."/>
            <person name="Desjardin D."/>
            <person name="Finy P."/>
            <person name="Geml J."/>
            <person name="Haridas S."/>
            <person name="Hughes K."/>
            <person name="Justo A."/>
            <person name="Karasinski D."/>
            <person name="Kautmanova I."/>
            <person name="Kiss B."/>
            <person name="Kocsube S."/>
            <person name="Kotiranta H."/>
            <person name="LaButti K.M."/>
            <person name="Lechner B.E."/>
            <person name="Liimatainen K."/>
            <person name="Lipzen A."/>
            <person name="Lukacs Z."/>
            <person name="Mihaltcheva S."/>
            <person name="Morgado L.N."/>
            <person name="Niskanen T."/>
            <person name="Noordeloos M.E."/>
            <person name="Ohm R.A."/>
            <person name="Ortiz-Santana B."/>
            <person name="Ovrebo C."/>
            <person name="Racz N."/>
            <person name="Riley R."/>
            <person name="Savchenko A."/>
            <person name="Shiryaev A."/>
            <person name="Soop K."/>
            <person name="Spirin V."/>
            <person name="Szebenyi C."/>
            <person name="Tomsovsky M."/>
            <person name="Tulloss R.E."/>
            <person name="Uehling J."/>
            <person name="Grigoriev I.V."/>
            <person name="Vagvolgyi C."/>
            <person name="Papp T."/>
            <person name="Martin F.M."/>
            <person name="Miettinen O."/>
            <person name="Hibbett D.S."/>
            <person name="Nagy L.G."/>
        </authorList>
    </citation>
    <scope>NUCLEOTIDE SEQUENCE [LARGE SCALE GENOMIC DNA]</scope>
    <source>
        <strain evidence="2 3">HHB13444</strain>
    </source>
</reference>
<evidence type="ECO:0000313" key="2">
    <source>
        <dbReference type="EMBL" id="TFK77562.1"/>
    </source>
</evidence>
<sequence length="80" mass="8532">MPLLRRRAGDGVATQAPSPSPSPSPRAVHQLLLHSRPLSPAVVVVFSVLVTAAHDTRKGRRPPLHTVDLSDADADDSPRL</sequence>
<protein>
    <submittedName>
        <fullName evidence="2">Uncharacterized protein</fullName>
    </submittedName>
</protein>
<organism evidence="2 3">
    <name type="scientific">Polyporus arcularius HHB13444</name>
    <dbReference type="NCBI Taxonomy" id="1314778"/>
    <lineage>
        <taxon>Eukaryota</taxon>
        <taxon>Fungi</taxon>
        <taxon>Dikarya</taxon>
        <taxon>Basidiomycota</taxon>
        <taxon>Agaricomycotina</taxon>
        <taxon>Agaricomycetes</taxon>
        <taxon>Polyporales</taxon>
        <taxon>Polyporaceae</taxon>
        <taxon>Polyporus</taxon>
    </lineage>
</organism>
<dbReference type="AlphaFoldDB" id="A0A5C3NKK9"/>
<name>A0A5C3NKK9_9APHY</name>
<dbReference type="Proteomes" id="UP000308197">
    <property type="component" value="Unassembled WGS sequence"/>
</dbReference>
<keyword evidence="3" id="KW-1185">Reference proteome</keyword>
<accession>A0A5C3NKK9</accession>
<evidence type="ECO:0000256" key="1">
    <source>
        <dbReference type="SAM" id="MobiDB-lite"/>
    </source>
</evidence>
<evidence type="ECO:0000313" key="3">
    <source>
        <dbReference type="Proteomes" id="UP000308197"/>
    </source>
</evidence>
<gene>
    <name evidence="2" type="ORF">K466DRAFT_593032</name>
</gene>
<proteinExistence type="predicted"/>